<organism evidence="1">
    <name type="scientific">Rhizophora mucronata</name>
    <name type="common">Asiatic mangrove</name>
    <dbReference type="NCBI Taxonomy" id="61149"/>
    <lineage>
        <taxon>Eukaryota</taxon>
        <taxon>Viridiplantae</taxon>
        <taxon>Streptophyta</taxon>
        <taxon>Embryophyta</taxon>
        <taxon>Tracheophyta</taxon>
        <taxon>Spermatophyta</taxon>
        <taxon>Magnoliopsida</taxon>
        <taxon>eudicotyledons</taxon>
        <taxon>Gunneridae</taxon>
        <taxon>Pentapetalae</taxon>
        <taxon>rosids</taxon>
        <taxon>fabids</taxon>
        <taxon>Malpighiales</taxon>
        <taxon>Rhizophoraceae</taxon>
        <taxon>Rhizophora</taxon>
    </lineage>
</organism>
<evidence type="ECO:0000313" key="1">
    <source>
        <dbReference type="EMBL" id="MBX58977.1"/>
    </source>
</evidence>
<dbReference type="AlphaFoldDB" id="A0A2P2PW60"/>
<reference evidence="1" key="1">
    <citation type="submission" date="2018-02" db="EMBL/GenBank/DDBJ databases">
        <title>Rhizophora mucronata_Transcriptome.</title>
        <authorList>
            <person name="Meera S.P."/>
            <person name="Sreeshan A."/>
            <person name="Augustine A."/>
        </authorList>
    </citation>
    <scope>NUCLEOTIDE SEQUENCE</scope>
    <source>
        <tissue evidence="1">Leaf</tissue>
    </source>
</reference>
<name>A0A2P2PW60_RHIMU</name>
<protein>
    <submittedName>
        <fullName evidence="1">Uncharacterized protein</fullName>
    </submittedName>
</protein>
<sequence>MSTTTLIENCSMCQIHPSNYLLFSIKVFRHNIWP</sequence>
<proteinExistence type="predicted"/>
<dbReference type="EMBL" id="GGEC01078493">
    <property type="protein sequence ID" value="MBX58977.1"/>
    <property type="molecule type" value="Transcribed_RNA"/>
</dbReference>
<accession>A0A2P2PW60</accession>